<gene>
    <name evidence="6" type="ORF">GBAR_LOCUS10139</name>
</gene>
<feature type="domain" description="Large ribosomal subunit protein bL12 C-terminal" evidence="4">
    <location>
        <begin position="61"/>
        <end position="114"/>
    </location>
</feature>
<accession>A0AA35RRU9</accession>
<dbReference type="GO" id="GO:0022625">
    <property type="term" value="C:cytosolic large ribosomal subunit"/>
    <property type="evidence" value="ECO:0007669"/>
    <property type="project" value="TreeGrafter"/>
</dbReference>
<evidence type="ECO:0000313" key="7">
    <source>
        <dbReference type="Proteomes" id="UP001174909"/>
    </source>
</evidence>
<keyword evidence="7" id="KW-1185">Reference proteome</keyword>
<dbReference type="PANTHER" id="PTHR45987">
    <property type="entry name" value="39S RIBOSOMAL PROTEIN L12"/>
    <property type="match status" value="1"/>
</dbReference>
<dbReference type="InterPro" id="IPR008932">
    <property type="entry name" value="Ribosomal_bL12_oligo"/>
</dbReference>
<dbReference type="Pfam" id="PF16320">
    <property type="entry name" value="Ribosomal_L12_N"/>
    <property type="match status" value="1"/>
</dbReference>
<evidence type="ECO:0000313" key="6">
    <source>
        <dbReference type="EMBL" id="CAI8016545.1"/>
    </source>
</evidence>
<evidence type="ECO:0000259" key="4">
    <source>
        <dbReference type="Pfam" id="PF00542"/>
    </source>
</evidence>
<dbReference type="Gene3D" id="3.30.1390.10">
    <property type="match status" value="1"/>
</dbReference>
<dbReference type="SUPFAM" id="SSF54736">
    <property type="entry name" value="ClpS-like"/>
    <property type="match status" value="1"/>
</dbReference>
<evidence type="ECO:0000259" key="5">
    <source>
        <dbReference type="Pfam" id="PF16320"/>
    </source>
</evidence>
<evidence type="ECO:0000256" key="1">
    <source>
        <dbReference type="ARBA" id="ARBA00007197"/>
    </source>
</evidence>
<evidence type="ECO:0000256" key="2">
    <source>
        <dbReference type="ARBA" id="ARBA00022980"/>
    </source>
</evidence>
<evidence type="ECO:0000256" key="3">
    <source>
        <dbReference type="ARBA" id="ARBA00023274"/>
    </source>
</evidence>
<protein>
    <submittedName>
        <fullName evidence="6">50S ribosomal protein L7/L12</fullName>
    </submittedName>
</protein>
<dbReference type="Gene3D" id="1.20.5.710">
    <property type="entry name" value="Single helix bin"/>
    <property type="match status" value="1"/>
</dbReference>
<dbReference type="InterPro" id="IPR014719">
    <property type="entry name" value="Ribosomal_bL12_C/ClpS-like"/>
</dbReference>
<keyword evidence="3" id="KW-0687">Ribonucleoprotein</keyword>
<keyword evidence="2 6" id="KW-0689">Ribosomal protein</keyword>
<dbReference type="InterPro" id="IPR000206">
    <property type="entry name" value="Ribosomal_bL12"/>
</dbReference>
<dbReference type="GO" id="GO:0006412">
    <property type="term" value="P:translation"/>
    <property type="evidence" value="ECO:0007669"/>
    <property type="project" value="InterPro"/>
</dbReference>
<organism evidence="6 7">
    <name type="scientific">Geodia barretti</name>
    <name type="common">Barrett's horny sponge</name>
    <dbReference type="NCBI Taxonomy" id="519541"/>
    <lineage>
        <taxon>Eukaryota</taxon>
        <taxon>Metazoa</taxon>
        <taxon>Porifera</taxon>
        <taxon>Demospongiae</taxon>
        <taxon>Heteroscleromorpha</taxon>
        <taxon>Tetractinellida</taxon>
        <taxon>Astrophorina</taxon>
        <taxon>Geodiidae</taxon>
        <taxon>Geodia</taxon>
    </lineage>
</organism>
<comment type="caution">
    <text evidence="6">The sequence shown here is derived from an EMBL/GenBank/DDBJ whole genome shotgun (WGS) entry which is preliminary data.</text>
</comment>
<dbReference type="InterPro" id="IPR013823">
    <property type="entry name" value="Ribosomal_bL12_C"/>
</dbReference>
<dbReference type="SUPFAM" id="SSF48300">
    <property type="entry name" value="Ribosomal protein L7/12, oligomerisation (N-terminal) domain"/>
    <property type="match status" value="1"/>
</dbReference>
<name>A0AA35RRU9_GEOBA</name>
<dbReference type="NCBIfam" id="TIGR00855">
    <property type="entry name" value="L12"/>
    <property type="match status" value="1"/>
</dbReference>
<dbReference type="EMBL" id="CASHTH010001537">
    <property type="protein sequence ID" value="CAI8016545.1"/>
    <property type="molecule type" value="Genomic_DNA"/>
</dbReference>
<dbReference type="GO" id="GO:0003729">
    <property type="term" value="F:mRNA binding"/>
    <property type="evidence" value="ECO:0007669"/>
    <property type="project" value="TreeGrafter"/>
</dbReference>
<dbReference type="Proteomes" id="UP001174909">
    <property type="component" value="Unassembled WGS sequence"/>
</dbReference>
<dbReference type="PANTHER" id="PTHR45987:SF4">
    <property type="entry name" value="LARGE RIBOSOMAL SUBUNIT PROTEIN BL12M"/>
    <property type="match status" value="1"/>
</dbReference>
<sequence length="132" mass="13890">MTKEEVLEAVKGMSVLELADLVKLLEEEFGVSAAAPMAMAVGPAAGAAEAAPADEEEKTEFDVVIKEIGPNKINVIKGVREVTTLATRKESQGLVGWDAPQAYTGRDLQGDAEQGQRQRSWVPGAGAVVAVQ</sequence>
<reference evidence="6" key="1">
    <citation type="submission" date="2023-03" db="EMBL/GenBank/DDBJ databases">
        <authorList>
            <person name="Steffen K."/>
            <person name="Cardenas P."/>
        </authorList>
    </citation>
    <scope>NUCLEOTIDE SEQUENCE</scope>
</reference>
<proteinExistence type="inferred from homology"/>
<dbReference type="Pfam" id="PF00542">
    <property type="entry name" value="Ribosomal_L12"/>
    <property type="match status" value="1"/>
</dbReference>
<dbReference type="InterPro" id="IPR036235">
    <property type="entry name" value="Ribosomal_bL12_oligo_N_sf"/>
</dbReference>
<feature type="domain" description="Large ribosomal subunit protein bL12 oligomerization" evidence="5">
    <location>
        <begin position="2"/>
        <end position="48"/>
    </location>
</feature>
<comment type="similarity">
    <text evidence="1">Belongs to the bacterial ribosomal protein bL12 family.</text>
</comment>
<dbReference type="GO" id="GO:0003735">
    <property type="term" value="F:structural constituent of ribosome"/>
    <property type="evidence" value="ECO:0007669"/>
    <property type="project" value="InterPro"/>
</dbReference>
<dbReference type="CDD" id="cd00387">
    <property type="entry name" value="Ribosomal_L7_L12"/>
    <property type="match status" value="1"/>
</dbReference>
<dbReference type="AlphaFoldDB" id="A0AA35RRU9"/>